<dbReference type="NCBIfam" id="TIGR00051">
    <property type="entry name" value="YbgC/FadM family acyl-CoA thioesterase"/>
    <property type="match status" value="1"/>
</dbReference>
<dbReference type="FunFam" id="3.10.129.10:FF:000004">
    <property type="entry name" value="Tol-pal system-associated acyl-CoA thioesterase"/>
    <property type="match status" value="1"/>
</dbReference>
<accession>A0A4R1F3R0</accession>
<keyword evidence="5" id="KW-1185">Reference proteome</keyword>
<evidence type="ECO:0000313" key="5">
    <source>
        <dbReference type="Proteomes" id="UP000294887"/>
    </source>
</evidence>
<dbReference type="EMBL" id="SMFQ01000002">
    <property type="protein sequence ID" value="TCJ88906.1"/>
    <property type="molecule type" value="Genomic_DNA"/>
</dbReference>
<dbReference type="InterPro" id="IPR008272">
    <property type="entry name" value="HB-CoA_thioesterase_AS"/>
</dbReference>
<evidence type="ECO:0000256" key="2">
    <source>
        <dbReference type="ARBA" id="ARBA00022801"/>
    </source>
</evidence>
<dbReference type="RefSeq" id="WP_131904577.1">
    <property type="nucleotide sequence ID" value="NZ_BAAAFU010000008.1"/>
</dbReference>
<dbReference type="SUPFAM" id="SSF54637">
    <property type="entry name" value="Thioesterase/thiol ester dehydrase-isomerase"/>
    <property type="match status" value="1"/>
</dbReference>
<protein>
    <submittedName>
        <fullName evidence="4">Acyl-CoA thioester hydrolase</fullName>
    </submittedName>
</protein>
<evidence type="ECO:0000256" key="1">
    <source>
        <dbReference type="ARBA" id="ARBA00005953"/>
    </source>
</evidence>
<dbReference type="Proteomes" id="UP000294887">
    <property type="component" value="Unassembled WGS sequence"/>
</dbReference>
<dbReference type="Gene3D" id="3.10.129.10">
    <property type="entry name" value="Hotdog Thioesterase"/>
    <property type="match status" value="1"/>
</dbReference>
<comment type="similarity">
    <text evidence="1">Belongs to the 4-hydroxybenzoyl-CoA thioesterase family.</text>
</comment>
<dbReference type="InterPro" id="IPR006684">
    <property type="entry name" value="YbgC/YbaW"/>
</dbReference>
<dbReference type="PANTHER" id="PTHR31793">
    <property type="entry name" value="4-HYDROXYBENZOYL-COA THIOESTERASE FAMILY MEMBER"/>
    <property type="match status" value="1"/>
</dbReference>
<evidence type="ECO:0000259" key="3">
    <source>
        <dbReference type="Pfam" id="PF03061"/>
    </source>
</evidence>
<dbReference type="OrthoDB" id="9808429at2"/>
<feature type="domain" description="Thioesterase" evidence="3">
    <location>
        <begin position="36"/>
        <end position="116"/>
    </location>
</feature>
<proteinExistence type="inferred from homology"/>
<dbReference type="AlphaFoldDB" id="A0A4R1F3R0"/>
<dbReference type="InterPro" id="IPR050563">
    <property type="entry name" value="4-hydroxybenzoyl-CoA_TE"/>
</dbReference>
<gene>
    <name evidence="4" type="ORF">EV695_0766</name>
</gene>
<organism evidence="4 5">
    <name type="scientific">Cocleimonas flava</name>
    <dbReference type="NCBI Taxonomy" id="634765"/>
    <lineage>
        <taxon>Bacteria</taxon>
        <taxon>Pseudomonadati</taxon>
        <taxon>Pseudomonadota</taxon>
        <taxon>Gammaproteobacteria</taxon>
        <taxon>Thiotrichales</taxon>
        <taxon>Thiotrichaceae</taxon>
        <taxon>Cocleimonas</taxon>
    </lineage>
</organism>
<dbReference type="Pfam" id="PF03061">
    <property type="entry name" value="4HBT"/>
    <property type="match status" value="1"/>
</dbReference>
<reference evidence="4 5" key="1">
    <citation type="submission" date="2019-03" db="EMBL/GenBank/DDBJ databases">
        <title>Genomic Encyclopedia of Type Strains, Phase IV (KMG-IV): sequencing the most valuable type-strain genomes for metagenomic binning, comparative biology and taxonomic classification.</title>
        <authorList>
            <person name="Goeker M."/>
        </authorList>
    </citation>
    <scope>NUCLEOTIDE SEQUENCE [LARGE SCALE GENOMIC DNA]</scope>
    <source>
        <strain evidence="4 5">DSM 24830</strain>
    </source>
</reference>
<dbReference type="PANTHER" id="PTHR31793:SF37">
    <property type="entry name" value="ACYL-COA THIOESTER HYDROLASE YBGC"/>
    <property type="match status" value="1"/>
</dbReference>
<dbReference type="InterPro" id="IPR029069">
    <property type="entry name" value="HotDog_dom_sf"/>
</dbReference>
<dbReference type="PROSITE" id="PS01328">
    <property type="entry name" value="4HBCOA_THIOESTERASE"/>
    <property type="match status" value="1"/>
</dbReference>
<dbReference type="GO" id="GO:0047617">
    <property type="term" value="F:fatty acyl-CoA hydrolase activity"/>
    <property type="evidence" value="ECO:0007669"/>
    <property type="project" value="TreeGrafter"/>
</dbReference>
<keyword evidence="2 4" id="KW-0378">Hydrolase</keyword>
<comment type="caution">
    <text evidence="4">The sequence shown here is derived from an EMBL/GenBank/DDBJ whole genome shotgun (WGS) entry which is preliminary data.</text>
</comment>
<evidence type="ECO:0000313" key="4">
    <source>
        <dbReference type="EMBL" id="TCJ88906.1"/>
    </source>
</evidence>
<name>A0A4R1F3R0_9GAMM</name>
<dbReference type="PIRSF" id="PIRSF003230">
    <property type="entry name" value="YbgC"/>
    <property type="match status" value="1"/>
</dbReference>
<sequence length="170" mass="19760">MTDINRSKNKQAIAKPIHSDTFTFPVRVYYEDTDAGGVVYHSNYISFFERARTEWLRHLGYELDVLSEEQHVIFVVKALNCDYLRPALFNDELFVSAEILKLGNTSITFEQKILREVKDDTERENTEEKTSEKLYETLAIGNVTVVSVDTIKFKPKRVPKNILERIQNVI</sequence>
<dbReference type="CDD" id="cd00586">
    <property type="entry name" value="4HBT"/>
    <property type="match status" value="1"/>
</dbReference>
<dbReference type="InterPro" id="IPR006683">
    <property type="entry name" value="Thioestr_dom"/>
</dbReference>